<evidence type="ECO:0000313" key="1">
    <source>
        <dbReference type="EMBL" id="MFI9123557.1"/>
    </source>
</evidence>
<reference evidence="1 2" key="1">
    <citation type="submission" date="2024-10" db="EMBL/GenBank/DDBJ databases">
        <title>The Natural Products Discovery Center: Release of the First 8490 Sequenced Strains for Exploring Actinobacteria Biosynthetic Diversity.</title>
        <authorList>
            <person name="Kalkreuter E."/>
            <person name="Kautsar S.A."/>
            <person name="Yang D."/>
            <person name="Bader C.D."/>
            <person name="Teijaro C.N."/>
            <person name="Fluegel L."/>
            <person name="Davis C.M."/>
            <person name="Simpson J.R."/>
            <person name="Lauterbach L."/>
            <person name="Steele A.D."/>
            <person name="Gui C."/>
            <person name="Meng S."/>
            <person name="Li G."/>
            <person name="Viehrig K."/>
            <person name="Ye F."/>
            <person name="Su P."/>
            <person name="Kiefer A.F."/>
            <person name="Nichols A."/>
            <person name="Cepeda A.J."/>
            <person name="Yan W."/>
            <person name="Fan B."/>
            <person name="Jiang Y."/>
            <person name="Adhikari A."/>
            <person name="Zheng C.-J."/>
            <person name="Schuster L."/>
            <person name="Cowan T.M."/>
            <person name="Smanski M.J."/>
            <person name="Chevrette M.G."/>
            <person name="De Carvalho L.P.S."/>
            <person name="Shen B."/>
        </authorList>
    </citation>
    <scope>NUCLEOTIDE SEQUENCE [LARGE SCALE GENOMIC DNA]</scope>
    <source>
        <strain evidence="1 2">NPDC053346</strain>
    </source>
</reference>
<sequence>MTEYEVPGPGASPDEIERVVVSLRRAAGTDPDRYLPEPGHGLLRLGSLIGTEPGR</sequence>
<accession>A0ABW8D151</accession>
<keyword evidence="2" id="KW-1185">Reference proteome</keyword>
<organism evidence="1 2">
    <name type="scientific">Streptomyces bikiniensis</name>
    <dbReference type="NCBI Taxonomy" id="1896"/>
    <lineage>
        <taxon>Bacteria</taxon>
        <taxon>Bacillati</taxon>
        <taxon>Actinomycetota</taxon>
        <taxon>Actinomycetes</taxon>
        <taxon>Kitasatosporales</taxon>
        <taxon>Streptomycetaceae</taxon>
        <taxon>Streptomyces</taxon>
    </lineage>
</organism>
<dbReference type="Proteomes" id="UP001614391">
    <property type="component" value="Unassembled WGS sequence"/>
</dbReference>
<proteinExistence type="predicted"/>
<protein>
    <submittedName>
        <fullName evidence="1">Uncharacterized protein</fullName>
    </submittedName>
</protein>
<name>A0ABW8D151_STRBI</name>
<comment type="caution">
    <text evidence="1">The sequence shown here is derived from an EMBL/GenBank/DDBJ whole genome shotgun (WGS) entry which is preliminary data.</text>
</comment>
<gene>
    <name evidence="1" type="ORF">ACIGW0_29900</name>
</gene>
<evidence type="ECO:0000313" key="2">
    <source>
        <dbReference type="Proteomes" id="UP001614391"/>
    </source>
</evidence>
<dbReference type="EMBL" id="JBITYT010000018">
    <property type="protein sequence ID" value="MFI9123557.1"/>
    <property type="molecule type" value="Genomic_DNA"/>
</dbReference>
<dbReference type="RefSeq" id="WP_399620991.1">
    <property type="nucleotide sequence ID" value="NZ_JBITYT010000018.1"/>
</dbReference>